<gene>
    <name evidence="7" type="ORF">Syun_010975</name>
</gene>
<dbReference type="GO" id="GO:0016491">
    <property type="term" value="F:oxidoreductase activity"/>
    <property type="evidence" value="ECO:0007669"/>
    <property type="project" value="UniProtKB-KW"/>
</dbReference>
<sequence>MGSVPHLGLPIVDFCSKEVDLKAAGTPEWNSVKNQVMQALQEHGAFEALYNKASSELSHDLFCGLKEIFDLPIETKRRITCERIYNSYLKFPICESMGIEDAHLLEKSQSFTNTLWPQGNPNICETLNSFAKKITELDEMVRRMVLEGFGVQKYCDEHFESTCTSLRINKYEAPMTNEGILAFNPHTDESVVTILHQTQVRGMEVRSNVDGEWFNVKLSPNSFLVMAGDIFLACVNGRLHAPYHRVIMRGTEDRYSAVLFSVPKVGCEVRTREELIDDEHPQQYKPFDYDKYLDFICADDAPVAKSPLRVFCGV</sequence>
<dbReference type="PROSITE" id="PS51471">
    <property type="entry name" value="FE2OG_OXY"/>
    <property type="match status" value="1"/>
</dbReference>
<feature type="domain" description="Fe2OG dioxygenase" evidence="6">
    <location>
        <begin position="162"/>
        <end position="263"/>
    </location>
</feature>
<evidence type="ECO:0000256" key="2">
    <source>
        <dbReference type="ARBA" id="ARBA00054658"/>
    </source>
</evidence>
<dbReference type="InterPro" id="IPR044861">
    <property type="entry name" value="IPNS-like_FE2OG_OXY"/>
</dbReference>
<dbReference type="EMBL" id="JBBNAF010000005">
    <property type="protein sequence ID" value="KAK9141575.1"/>
    <property type="molecule type" value="Genomic_DNA"/>
</dbReference>
<dbReference type="PANTHER" id="PTHR47990">
    <property type="entry name" value="2-OXOGLUTARATE (2OG) AND FE(II)-DEPENDENT OXYGENASE SUPERFAMILY PROTEIN-RELATED"/>
    <property type="match status" value="1"/>
</dbReference>
<evidence type="ECO:0000256" key="1">
    <source>
        <dbReference type="ARBA" id="ARBA00022723"/>
    </source>
</evidence>
<keyword evidence="5" id="KW-0560">Oxidoreductase</keyword>
<dbReference type="Pfam" id="PF03171">
    <property type="entry name" value="2OG-FeII_Oxy"/>
    <property type="match status" value="1"/>
</dbReference>
<accession>A0AAP0JXP0</accession>
<keyword evidence="1 5" id="KW-0479">Metal-binding</keyword>
<comment type="caution">
    <text evidence="7">The sequence shown here is derived from an EMBL/GenBank/DDBJ whole genome shotgun (WGS) entry which is preliminary data.</text>
</comment>
<dbReference type="Gene3D" id="2.60.120.330">
    <property type="entry name" value="B-lactam Antibiotic, Isopenicillin N Synthase, Chain"/>
    <property type="match status" value="1"/>
</dbReference>
<evidence type="ECO:0000256" key="3">
    <source>
        <dbReference type="ARBA" id="ARBA00074102"/>
    </source>
</evidence>
<dbReference type="InterPro" id="IPR005123">
    <property type="entry name" value="Oxoglu/Fe-dep_dioxygenase_dom"/>
</dbReference>
<dbReference type="InterPro" id="IPR027443">
    <property type="entry name" value="IPNS-like_sf"/>
</dbReference>
<keyword evidence="5" id="KW-0408">Iron</keyword>
<evidence type="ECO:0000256" key="4">
    <source>
        <dbReference type="ARBA" id="ARBA00076740"/>
    </source>
</evidence>
<dbReference type="SUPFAM" id="SSF51197">
    <property type="entry name" value="Clavaminate synthase-like"/>
    <property type="match status" value="1"/>
</dbReference>
<dbReference type="GO" id="GO:0046872">
    <property type="term" value="F:metal ion binding"/>
    <property type="evidence" value="ECO:0007669"/>
    <property type="project" value="UniProtKB-KW"/>
</dbReference>
<proteinExistence type="inferred from homology"/>
<dbReference type="AlphaFoldDB" id="A0AAP0JXP0"/>
<dbReference type="InterPro" id="IPR050231">
    <property type="entry name" value="Iron_ascorbate_oxido_reductase"/>
</dbReference>
<evidence type="ECO:0000259" key="6">
    <source>
        <dbReference type="PROSITE" id="PS51471"/>
    </source>
</evidence>
<comment type="function">
    <text evidence="2">2-oxoglutarate-dependent dioxygenase essential for auxin catabolism and maintenance of auxin homeostasis in reproductive organs. Catalyzes the irreversible oxidation of indole-3-acetic acid (IAA) to the biologically inactive 2-oxoindole-3-acetic acid (OxIAA).</text>
</comment>
<dbReference type="FunFam" id="2.60.120.330:FF:000017">
    <property type="entry name" value="2-oxoglutarate-dependent dioxygenase DAO"/>
    <property type="match status" value="1"/>
</dbReference>
<organism evidence="7 8">
    <name type="scientific">Stephania yunnanensis</name>
    <dbReference type="NCBI Taxonomy" id="152371"/>
    <lineage>
        <taxon>Eukaryota</taxon>
        <taxon>Viridiplantae</taxon>
        <taxon>Streptophyta</taxon>
        <taxon>Embryophyta</taxon>
        <taxon>Tracheophyta</taxon>
        <taxon>Spermatophyta</taxon>
        <taxon>Magnoliopsida</taxon>
        <taxon>Ranunculales</taxon>
        <taxon>Menispermaceae</taxon>
        <taxon>Menispermoideae</taxon>
        <taxon>Cissampelideae</taxon>
        <taxon>Stephania</taxon>
    </lineage>
</organism>
<evidence type="ECO:0000313" key="7">
    <source>
        <dbReference type="EMBL" id="KAK9141575.1"/>
    </source>
</evidence>
<dbReference type="Proteomes" id="UP001420932">
    <property type="component" value="Unassembled WGS sequence"/>
</dbReference>
<evidence type="ECO:0000256" key="5">
    <source>
        <dbReference type="RuleBase" id="RU003682"/>
    </source>
</evidence>
<name>A0AAP0JXP0_9MAGN</name>
<protein>
    <recommendedName>
        <fullName evidence="3">2-oxoglutarate-dependent dioxygenase DAO</fullName>
    </recommendedName>
    <alternativeName>
        <fullName evidence="4">Protein DIOXYGENASE FOR AUXIN OXIDATION</fullName>
    </alternativeName>
</protein>
<reference evidence="7 8" key="1">
    <citation type="submission" date="2024-01" db="EMBL/GenBank/DDBJ databases">
        <title>Genome assemblies of Stephania.</title>
        <authorList>
            <person name="Yang L."/>
        </authorList>
    </citation>
    <scope>NUCLEOTIDE SEQUENCE [LARGE SCALE GENOMIC DNA]</scope>
    <source>
        <strain evidence="7">YNDBR</strain>
        <tissue evidence="7">Leaf</tissue>
    </source>
</reference>
<evidence type="ECO:0000313" key="8">
    <source>
        <dbReference type="Proteomes" id="UP001420932"/>
    </source>
</evidence>
<keyword evidence="8" id="KW-1185">Reference proteome</keyword>
<comment type="similarity">
    <text evidence="5">Belongs to the iron/ascorbate-dependent oxidoreductase family.</text>
</comment>